<protein>
    <submittedName>
        <fullName evidence="1">Uncharacterized protein</fullName>
    </submittedName>
</protein>
<sequence>MLGYFPTEMLRDRAQHFIYNHYTWDRIPARLIEVYTDTAILEGKILQNFT</sequence>
<gene>
    <name evidence="1" type="ORF">AVDCRST_MAG92-3675</name>
</gene>
<organism evidence="1">
    <name type="scientific">uncultured Coleofasciculus sp</name>
    <dbReference type="NCBI Taxonomy" id="1267456"/>
    <lineage>
        <taxon>Bacteria</taxon>
        <taxon>Bacillati</taxon>
        <taxon>Cyanobacteriota</taxon>
        <taxon>Cyanophyceae</taxon>
        <taxon>Coleofasciculales</taxon>
        <taxon>Coleofasciculaceae</taxon>
        <taxon>Coleofasciculus</taxon>
        <taxon>environmental samples</taxon>
    </lineage>
</organism>
<accession>A0A6J4JNR7</accession>
<evidence type="ECO:0000313" key="1">
    <source>
        <dbReference type="EMBL" id="CAA9283504.1"/>
    </source>
</evidence>
<proteinExistence type="predicted"/>
<dbReference type="AlphaFoldDB" id="A0A6J4JNR7"/>
<reference evidence="1" key="1">
    <citation type="submission" date="2020-02" db="EMBL/GenBank/DDBJ databases">
        <authorList>
            <person name="Meier V. D."/>
        </authorList>
    </citation>
    <scope>NUCLEOTIDE SEQUENCE</scope>
    <source>
        <strain evidence="1">AVDCRST_MAG92</strain>
    </source>
</reference>
<dbReference type="EMBL" id="CADCTM010000635">
    <property type="protein sequence ID" value="CAA9283504.1"/>
    <property type="molecule type" value="Genomic_DNA"/>
</dbReference>
<name>A0A6J4JNR7_9CYAN</name>